<keyword evidence="2" id="KW-1185">Reference proteome</keyword>
<dbReference type="OrthoDB" id="4327945at2759"/>
<proteinExistence type="predicted"/>
<gene>
    <name evidence="1" type="ORF">PENDEC_c020G04077</name>
</gene>
<dbReference type="Proteomes" id="UP000191522">
    <property type="component" value="Unassembled WGS sequence"/>
</dbReference>
<accession>A0A1V6P6L6</accession>
<protein>
    <submittedName>
        <fullName evidence="1">Uncharacterized protein</fullName>
    </submittedName>
</protein>
<evidence type="ECO:0000313" key="1">
    <source>
        <dbReference type="EMBL" id="OQD72598.1"/>
    </source>
</evidence>
<comment type="caution">
    <text evidence="1">The sequence shown here is derived from an EMBL/GenBank/DDBJ whole genome shotgun (WGS) entry which is preliminary data.</text>
</comment>
<name>A0A1V6P6L6_PENDC</name>
<organism evidence="1 2">
    <name type="scientific">Penicillium decumbens</name>
    <dbReference type="NCBI Taxonomy" id="69771"/>
    <lineage>
        <taxon>Eukaryota</taxon>
        <taxon>Fungi</taxon>
        <taxon>Dikarya</taxon>
        <taxon>Ascomycota</taxon>
        <taxon>Pezizomycotina</taxon>
        <taxon>Eurotiomycetes</taxon>
        <taxon>Eurotiomycetidae</taxon>
        <taxon>Eurotiales</taxon>
        <taxon>Aspergillaceae</taxon>
        <taxon>Penicillium</taxon>
    </lineage>
</organism>
<evidence type="ECO:0000313" key="2">
    <source>
        <dbReference type="Proteomes" id="UP000191522"/>
    </source>
</evidence>
<dbReference type="AlphaFoldDB" id="A0A1V6P6L6"/>
<sequence>MWTAAALPATKNSIFMLSATHRGDMYQVRAAMIAQIMADKKVARYLYIHDCPNVSNDLMEYLKATAQKLRMFYFFVSYSRGTLQAPARPPRDGRCILGVSQEGAGYKETILDLNNDGSLIFQNISFITEGYAMFRMADIVSTDESRAIWNEVKADMTIVQGNEDVLHQMFEKANTHLFGQWPKPNSEQKTILVLHRDSGQGKDGPYPEYDTGEALAQSVSVIAGQKSSKGTMTLFPVVSGQVVSTPNIGQYWTHLGIVPGVTKRDIEAYFLKWAYEQGWYHMVVGFRSGGLDLFTLMGIPTLSIGIRFLVGEDRHELLATQLFRRLNVQYDMPRHHLTAWIHGRPIKRKFSTDPVTFEADCIHSPYWMAPPPDNLLFPPQPPKPVSVEAEIALRKVDTAPFTDFDKWTFDVGLRVACERNFEGWGTTIGFMLPFNGCVMTTLKAQAACPVDQSLEPGPLIEFLNQQRAIQARTWEMMMKLRKQLQLNEVDFEIYTKGALGVWIKLENIITGGGLQ</sequence>
<dbReference type="EMBL" id="MDYL01000020">
    <property type="protein sequence ID" value="OQD72598.1"/>
    <property type="molecule type" value="Genomic_DNA"/>
</dbReference>
<reference evidence="2" key="1">
    <citation type="journal article" date="2017" name="Nat. Microbiol.">
        <title>Global analysis of biosynthetic gene clusters reveals vast potential of secondary metabolite production in Penicillium species.</title>
        <authorList>
            <person name="Nielsen J.C."/>
            <person name="Grijseels S."/>
            <person name="Prigent S."/>
            <person name="Ji B."/>
            <person name="Dainat J."/>
            <person name="Nielsen K.F."/>
            <person name="Frisvad J.C."/>
            <person name="Workman M."/>
            <person name="Nielsen J."/>
        </authorList>
    </citation>
    <scope>NUCLEOTIDE SEQUENCE [LARGE SCALE GENOMIC DNA]</scope>
    <source>
        <strain evidence="2">IBT 11843</strain>
    </source>
</reference>